<keyword evidence="1" id="KW-0346">Stress response</keyword>
<evidence type="ECO:0000256" key="4">
    <source>
        <dbReference type="SAM" id="MobiDB-lite"/>
    </source>
</evidence>
<dbReference type="InterPro" id="IPR008978">
    <property type="entry name" value="HSP20-like_chaperone"/>
</dbReference>
<dbReference type="PROSITE" id="PS01031">
    <property type="entry name" value="SHSP"/>
    <property type="match status" value="1"/>
</dbReference>
<comment type="similarity">
    <text evidence="2 3">Belongs to the small heat shock protein (HSP20) family.</text>
</comment>
<feature type="compositionally biased region" description="Basic and acidic residues" evidence="4">
    <location>
        <begin position="47"/>
        <end position="70"/>
    </location>
</feature>
<evidence type="ECO:0000313" key="6">
    <source>
        <dbReference type="EMBL" id="KAK9216426.1"/>
    </source>
</evidence>
<dbReference type="PANTHER" id="PTHR11527">
    <property type="entry name" value="HEAT-SHOCK PROTEIN 20 FAMILY MEMBER"/>
    <property type="match status" value="1"/>
</dbReference>
<gene>
    <name evidence="6" type="ORF">WN944_008435</name>
</gene>
<dbReference type="AlphaFoldDB" id="A0AAP0MSJ4"/>
<dbReference type="Pfam" id="PF00011">
    <property type="entry name" value="HSP20"/>
    <property type="match status" value="1"/>
</dbReference>
<accession>A0AAP0MSJ4</accession>
<dbReference type="SUPFAM" id="SSF49764">
    <property type="entry name" value="HSP20-like chaperones"/>
    <property type="match status" value="1"/>
</dbReference>
<evidence type="ECO:0000313" key="7">
    <source>
        <dbReference type="Proteomes" id="UP001428341"/>
    </source>
</evidence>
<dbReference type="InterPro" id="IPR031107">
    <property type="entry name" value="Small_HSP"/>
</dbReference>
<evidence type="ECO:0000256" key="3">
    <source>
        <dbReference type="RuleBase" id="RU003616"/>
    </source>
</evidence>
<comment type="caution">
    <text evidence="6">The sequence shown here is derived from an EMBL/GenBank/DDBJ whole genome shotgun (WGS) entry which is preliminary data.</text>
</comment>
<sequence length="119" mass="13508">MKQSGFEIESLNTRMTKSPMPLLMLALIGKKLRTHMSLVTPALSTTGEERGREGASRRGEQKSMRHRVETRRGSFVRRFRLPENAKLEKINSGLDHGVLTLTKTNVQETPRNVRHIDVA</sequence>
<evidence type="ECO:0000256" key="2">
    <source>
        <dbReference type="PROSITE-ProRule" id="PRU00285"/>
    </source>
</evidence>
<protein>
    <recommendedName>
        <fullName evidence="5">SHSP domain-containing protein</fullName>
    </recommendedName>
</protein>
<feature type="region of interest" description="Disordered" evidence="4">
    <location>
        <begin position="40"/>
        <end position="70"/>
    </location>
</feature>
<reference evidence="6 7" key="1">
    <citation type="submission" date="2024-05" db="EMBL/GenBank/DDBJ databases">
        <title>Haplotype-resolved chromosome-level genome assembly of Huyou (Citrus changshanensis).</title>
        <authorList>
            <person name="Miao C."/>
            <person name="Chen W."/>
            <person name="Wu Y."/>
            <person name="Wang L."/>
            <person name="Zhao S."/>
            <person name="Grierson D."/>
            <person name="Xu C."/>
            <person name="Chen K."/>
        </authorList>
    </citation>
    <scope>NUCLEOTIDE SEQUENCE [LARGE SCALE GENOMIC DNA]</scope>
    <source>
        <strain evidence="6">01-14</strain>
        <tissue evidence="6">Leaf</tissue>
    </source>
</reference>
<dbReference type="InterPro" id="IPR002068">
    <property type="entry name" value="A-crystallin/Hsp20_dom"/>
</dbReference>
<proteinExistence type="inferred from homology"/>
<evidence type="ECO:0000256" key="1">
    <source>
        <dbReference type="ARBA" id="ARBA00023016"/>
    </source>
</evidence>
<dbReference type="Proteomes" id="UP001428341">
    <property type="component" value="Unassembled WGS sequence"/>
</dbReference>
<keyword evidence="7" id="KW-1185">Reference proteome</keyword>
<name>A0AAP0MSJ4_9ROSI</name>
<feature type="domain" description="SHSP" evidence="5">
    <location>
        <begin position="1"/>
        <end position="119"/>
    </location>
</feature>
<organism evidence="6 7">
    <name type="scientific">Citrus x changshan-huyou</name>
    <dbReference type="NCBI Taxonomy" id="2935761"/>
    <lineage>
        <taxon>Eukaryota</taxon>
        <taxon>Viridiplantae</taxon>
        <taxon>Streptophyta</taxon>
        <taxon>Embryophyta</taxon>
        <taxon>Tracheophyta</taxon>
        <taxon>Spermatophyta</taxon>
        <taxon>Magnoliopsida</taxon>
        <taxon>eudicotyledons</taxon>
        <taxon>Gunneridae</taxon>
        <taxon>Pentapetalae</taxon>
        <taxon>rosids</taxon>
        <taxon>malvids</taxon>
        <taxon>Sapindales</taxon>
        <taxon>Rutaceae</taxon>
        <taxon>Aurantioideae</taxon>
        <taxon>Citrus</taxon>
    </lineage>
</organism>
<dbReference type="EMBL" id="JBCGBO010000003">
    <property type="protein sequence ID" value="KAK9216426.1"/>
    <property type="molecule type" value="Genomic_DNA"/>
</dbReference>
<dbReference type="Gene3D" id="2.60.40.790">
    <property type="match status" value="1"/>
</dbReference>
<evidence type="ECO:0000259" key="5">
    <source>
        <dbReference type="PROSITE" id="PS01031"/>
    </source>
</evidence>